<dbReference type="InterPro" id="IPR000326">
    <property type="entry name" value="PAP2/HPO"/>
</dbReference>
<dbReference type="PANTHER" id="PTHR14969">
    <property type="entry name" value="SPHINGOSINE-1-PHOSPHATE PHOSPHOHYDROLASE"/>
    <property type="match status" value="1"/>
</dbReference>
<feature type="transmembrane region" description="Helical" evidence="2">
    <location>
        <begin position="199"/>
        <end position="216"/>
    </location>
</feature>
<keyword evidence="2" id="KW-0812">Transmembrane</keyword>
<feature type="transmembrane region" description="Helical" evidence="2">
    <location>
        <begin position="262"/>
        <end position="280"/>
    </location>
</feature>
<comment type="caution">
    <text evidence="4">The sequence shown here is derived from an EMBL/GenBank/DDBJ whole genome shotgun (WGS) entry which is preliminary data.</text>
</comment>
<evidence type="ECO:0000256" key="1">
    <source>
        <dbReference type="SAM" id="MobiDB-lite"/>
    </source>
</evidence>
<evidence type="ECO:0000256" key="2">
    <source>
        <dbReference type="SAM" id="Phobius"/>
    </source>
</evidence>
<dbReference type="STRING" id="1480694.DC28_10940"/>
<keyword evidence="5" id="KW-1185">Reference proteome</keyword>
<dbReference type="CDD" id="cd03392">
    <property type="entry name" value="PAP2_like_2"/>
    <property type="match status" value="1"/>
</dbReference>
<feature type="transmembrane region" description="Helical" evidence="2">
    <location>
        <begin position="121"/>
        <end position="140"/>
    </location>
</feature>
<protein>
    <recommendedName>
        <fullName evidence="3">Phosphatidic acid phosphatase type 2/haloperoxidase domain-containing protein</fullName>
    </recommendedName>
</protein>
<evidence type="ECO:0000313" key="5">
    <source>
        <dbReference type="Proteomes" id="UP000029692"/>
    </source>
</evidence>
<feature type="compositionally biased region" description="Low complexity" evidence="1">
    <location>
        <begin position="310"/>
        <end position="319"/>
    </location>
</feature>
<sequence length="328" mass="35396">MDAILNWGMELIQSFQRLSSPLLDGVFTVITVLGNEEFYLLLAPLLFWCYDRRRGIRLTMVLLGSNFANQGLKEFFALPRPFEVNPQVEIGHATGYSLPSGHAQGSLTFWGVLAPWIRRGWPLALVVSGLIGISRVYLGVHYPSDVLVGWAVAAVILGVYYAWGDTVEVWILELSWMAQLALAGAVSAIMVLVNPADTATPGVLLGASIGLILPWGDFDASGKLGTKLLRYLLGIAGAGVFYVGLSLVFPGKDEAGYHVLRFLRYGLVGIWITLGAPWVFRRLGLAQGSADSPENPESGDSPESADSPETGTQTAQGQGDTARQEDGE</sequence>
<dbReference type="AlphaFoldDB" id="A0A098QWG3"/>
<dbReference type="InterPro" id="IPR036938">
    <property type="entry name" value="PAP2/HPO_sf"/>
</dbReference>
<evidence type="ECO:0000259" key="3">
    <source>
        <dbReference type="SMART" id="SM00014"/>
    </source>
</evidence>
<dbReference type="Proteomes" id="UP000029692">
    <property type="component" value="Unassembled WGS sequence"/>
</dbReference>
<feature type="transmembrane region" description="Helical" evidence="2">
    <location>
        <begin position="170"/>
        <end position="193"/>
    </location>
</feature>
<keyword evidence="2" id="KW-0472">Membrane</keyword>
<dbReference type="SMART" id="SM00014">
    <property type="entry name" value="acidPPc"/>
    <property type="match status" value="1"/>
</dbReference>
<feature type="transmembrane region" description="Helical" evidence="2">
    <location>
        <begin position="228"/>
        <end position="250"/>
    </location>
</feature>
<organism evidence="4 5">
    <name type="scientific">Spirochaeta lutea</name>
    <dbReference type="NCBI Taxonomy" id="1480694"/>
    <lineage>
        <taxon>Bacteria</taxon>
        <taxon>Pseudomonadati</taxon>
        <taxon>Spirochaetota</taxon>
        <taxon>Spirochaetia</taxon>
        <taxon>Spirochaetales</taxon>
        <taxon>Spirochaetaceae</taxon>
        <taxon>Spirochaeta</taxon>
    </lineage>
</organism>
<proteinExistence type="predicted"/>
<feature type="transmembrane region" description="Helical" evidence="2">
    <location>
        <begin position="146"/>
        <end position="163"/>
    </location>
</feature>
<gene>
    <name evidence="4" type="ORF">DC28_10940</name>
</gene>
<evidence type="ECO:0000313" key="4">
    <source>
        <dbReference type="EMBL" id="KGE71748.1"/>
    </source>
</evidence>
<feature type="domain" description="Phosphatidic acid phosphatase type 2/haloperoxidase" evidence="3">
    <location>
        <begin position="56"/>
        <end position="161"/>
    </location>
</feature>
<dbReference type="EMBL" id="JNUP01000065">
    <property type="protein sequence ID" value="KGE71748.1"/>
    <property type="molecule type" value="Genomic_DNA"/>
</dbReference>
<dbReference type="Pfam" id="PF01569">
    <property type="entry name" value="PAP2"/>
    <property type="match status" value="1"/>
</dbReference>
<dbReference type="Gene3D" id="1.20.144.10">
    <property type="entry name" value="Phosphatidic acid phosphatase type 2/haloperoxidase"/>
    <property type="match status" value="1"/>
</dbReference>
<name>A0A098QWG3_9SPIO</name>
<accession>A0A098QWG3</accession>
<feature type="transmembrane region" description="Helical" evidence="2">
    <location>
        <begin position="26"/>
        <end position="50"/>
    </location>
</feature>
<dbReference type="eggNOG" id="COG0671">
    <property type="taxonomic scope" value="Bacteria"/>
</dbReference>
<feature type="region of interest" description="Disordered" evidence="1">
    <location>
        <begin position="288"/>
        <end position="328"/>
    </location>
</feature>
<reference evidence="4 5" key="1">
    <citation type="submission" date="2014-05" db="EMBL/GenBank/DDBJ databases">
        <title>De novo Genome Sequence of Spirocheata sp.</title>
        <authorList>
            <person name="Shivani Y."/>
            <person name="Subhash Y."/>
            <person name="Tushar L."/>
            <person name="Sasikala C."/>
            <person name="Ramana C.V."/>
        </authorList>
    </citation>
    <scope>NUCLEOTIDE SEQUENCE [LARGE SCALE GENOMIC DNA]</scope>
    <source>
        <strain evidence="4 5">JC230</strain>
    </source>
</reference>
<dbReference type="RefSeq" id="WP_037548225.1">
    <property type="nucleotide sequence ID" value="NZ_JNUP01000065.1"/>
</dbReference>
<keyword evidence="2" id="KW-1133">Transmembrane helix</keyword>
<dbReference type="SUPFAM" id="SSF48317">
    <property type="entry name" value="Acid phosphatase/Vanadium-dependent haloperoxidase"/>
    <property type="match status" value="1"/>
</dbReference>
<dbReference type="OrthoDB" id="9789113at2"/>
<dbReference type="PANTHER" id="PTHR14969:SF13">
    <property type="entry name" value="AT30094P"/>
    <property type="match status" value="1"/>
</dbReference>